<keyword evidence="1" id="KW-1133">Transmembrane helix</keyword>
<dbReference type="RefSeq" id="WP_094252131.1">
    <property type="nucleotide sequence ID" value="NZ_JBHLXL010000001.1"/>
</dbReference>
<keyword evidence="1" id="KW-0812">Transmembrane</keyword>
<organism evidence="2 3">
    <name type="scientific">Fictibacillus aquaticus</name>
    <dbReference type="NCBI Taxonomy" id="2021314"/>
    <lineage>
        <taxon>Bacteria</taxon>
        <taxon>Bacillati</taxon>
        <taxon>Bacillota</taxon>
        <taxon>Bacilli</taxon>
        <taxon>Bacillales</taxon>
        <taxon>Fictibacillaceae</taxon>
        <taxon>Fictibacillus</taxon>
    </lineage>
</organism>
<keyword evidence="1" id="KW-0472">Membrane</keyword>
<accession>A0A235FAS4</accession>
<evidence type="ECO:0000256" key="1">
    <source>
        <dbReference type="SAM" id="Phobius"/>
    </source>
</evidence>
<comment type="caution">
    <text evidence="2">The sequence shown here is derived from an EMBL/GenBank/DDBJ whole genome shotgun (WGS) entry which is preliminary data.</text>
</comment>
<dbReference type="Proteomes" id="UP000215059">
    <property type="component" value="Unassembled WGS sequence"/>
</dbReference>
<protein>
    <recommendedName>
        <fullName evidence="4">SPOR domain-containing protein</fullName>
    </recommendedName>
</protein>
<reference evidence="2 3" key="1">
    <citation type="submission" date="2017-07" db="EMBL/GenBank/DDBJ databases">
        <title>Fictibacillus sp. nov. GDSW-R2A3 Genome sequencing and assembly.</title>
        <authorList>
            <person name="Mayilraj S."/>
        </authorList>
    </citation>
    <scope>NUCLEOTIDE SEQUENCE [LARGE SCALE GENOMIC DNA]</scope>
    <source>
        <strain evidence="2 3">GDSW-R2A3</strain>
    </source>
</reference>
<dbReference type="OrthoDB" id="2967208at2"/>
<evidence type="ECO:0000313" key="2">
    <source>
        <dbReference type="EMBL" id="OYD58073.1"/>
    </source>
</evidence>
<evidence type="ECO:0008006" key="4">
    <source>
        <dbReference type="Google" id="ProtNLM"/>
    </source>
</evidence>
<evidence type="ECO:0000313" key="3">
    <source>
        <dbReference type="Proteomes" id="UP000215059"/>
    </source>
</evidence>
<gene>
    <name evidence="2" type="ORF">CGZ90_09310</name>
</gene>
<feature type="transmembrane region" description="Helical" evidence="1">
    <location>
        <begin position="86"/>
        <end position="108"/>
    </location>
</feature>
<keyword evidence="3" id="KW-1185">Reference proteome</keyword>
<dbReference type="EMBL" id="NOII01000002">
    <property type="protein sequence ID" value="OYD58073.1"/>
    <property type="molecule type" value="Genomic_DNA"/>
</dbReference>
<sequence length="334" mass="37362">MEDKNRITILINGKERSQQPEQTVVLVEEQNGRAEAAAALADYHSVRASFAAKVKALAKRKNRTYGLLKRPQQPIWRGNMFWRKKIAVSIAGAVVTGLLFGAIVLMVFSSPAAESEAKEIPAAAADNQNKQHVQLSDISLSFSIVQSGVFTSKERAEKRAKEIKSSIGAAAVVKIEDEKYAIISGIGNEKHQTSSLVSSYEEQGIDVWEKKQEFTFKNLYTADKLDEPYFVNGKTLLQNVITLSYLPAGDNRSKAVASTLRDYEKWKTFGSQQSKNWSTGVKKQSSAYEKNMSNLLEMIKQEKDKKDIQPRFQQEALDALQNYEQLMKAMQKGA</sequence>
<dbReference type="AlphaFoldDB" id="A0A235FAS4"/>
<name>A0A235FAS4_9BACL</name>
<proteinExistence type="predicted"/>